<sequence length="38" mass="4397">MYKMGVTPHRKRCPNYQKWFGAKPVKFQEIKPEGTGAS</sequence>
<evidence type="ECO:0000313" key="2">
    <source>
        <dbReference type="Proteomes" id="UP000331412"/>
    </source>
</evidence>
<organism evidence="1 2">
    <name type="scientific">Klebsiella phage UPM 2146</name>
    <dbReference type="NCBI Taxonomy" id="2847816"/>
    <lineage>
        <taxon>Viruses</taxon>
        <taxon>Duplodnaviria</taxon>
        <taxon>Heunggongvirae</taxon>
        <taxon>Uroviricota</taxon>
        <taxon>Caudoviricetes</taxon>
        <taxon>Pantevenvirales</taxon>
        <taxon>Ackermannviridae</taxon>
        <taxon>Taipeivirus</taxon>
        <taxon>Taipeivirus UPM2146</taxon>
    </lineage>
</organism>
<name>A0A5Q2F2S1_9CAUD</name>
<dbReference type="EMBL" id="MN478483">
    <property type="protein sequence ID" value="QGF20645.1"/>
    <property type="molecule type" value="Genomic_DNA"/>
</dbReference>
<proteinExistence type="predicted"/>
<dbReference type="RefSeq" id="YP_009884721.1">
    <property type="nucleotide sequence ID" value="NC_049472.1"/>
</dbReference>
<keyword evidence="2" id="KW-1185">Reference proteome</keyword>
<evidence type="ECO:0000313" key="1">
    <source>
        <dbReference type="EMBL" id="QGF20645.1"/>
    </source>
</evidence>
<protein>
    <submittedName>
        <fullName evidence="1">Uncharacterized protein</fullName>
    </submittedName>
</protein>
<dbReference type="Proteomes" id="UP000331412">
    <property type="component" value="Segment"/>
</dbReference>
<dbReference type="GeneID" id="55813958"/>
<accession>A0A5Q2F2S1</accession>
<reference evidence="1 2" key="1">
    <citation type="submission" date="2019-09" db="EMBL/GenBank/DDBJ databases">
        <authorList>
            <person name="Assafiri O."/>
            <person name="Yusoff K."/>
            <person name="Song Ai Lian A."/>
            <person name="Hanish I."/>
            <person name="Geok Hun T."/>
        </authorList>
    </citation>
    <scope>NUCLEOTIDE SEQUENCE [LARGE SCALE GENOMIC DNA]</scope>
</reference>